<sequence>MAAARAIERYLVETFPTPPPGAPPAERDLTKALFDSGRLTEGQRLSAFALMLRCLDTPTRMVEGYRSNLRHPLSGQIEVTTDHGIVWPEVWQARHGWIAFAVTDRPDPLGEPGWLENAERFLLLRLRLAETGPLERLALETALVLVRLLLELKLLLASHPLPAALAGLLVLLLLGLAWLFRRRIGDGLQDWQLRRRLRHDPERAALHLYAALERWLHRRRLPRDRHETASEYGRRLGDGEPALRAALIPVLKAFNDCRYGPPGHSALAPDEALLHWRRIRRLADEIDWL</sequence>
<dbReference type="PANTHER" id="PTHR42736:SF1">
    <property type="entry name" value="PROTEIN-GLUTAMINE GAMMA-GLUTAMYLTRANSFERASE"/>
    <property type="match status" value="1"/>
</dbReference>
<feature type="domain" description="Protein-glutamine gamma-glutamyltransferase-like C-terminal" evidence="3">
    <location>
        <begin position="208"/>
        <end position="264"/>
    </location>
</feature>
<dbReference type="SUPFAM" id="SSF54001">
    <property type="entry name" value="Cysteine proteinases"/>
    <property type="match status" value="1"/>
</dbReference>
<gene>
    <name evidence="4" type="ORF">ACFQDL_12645</name>
</gene>
<protein>
    <submittedName>
        <fullName evidence="4">Transglutaminase domain-containing protein</fullName>
    </submittedName>
</protein>
<name>A0ABW2A051_9GAMM</name>
<evidence type="ECO:0000259" key="3">
    <source>
        <dbReference type="Pfam" id="PF13559"/>
    </source>
</evidence>
<keyword evidence="1" id="KW-1133">Transmembrane helix</keyword>
<keyword evidence="5" id="KW-1185">Reference proteome</keyword>
<accession>A0ABW2A051</accession>
<dbReference type="InterPro" id="IPR025403">
    <property type="entry name" value="TgpA-like_C"/>
</dbReference>
<keyword evidence="1" id="KW-0472">Membrane</keyword>
<evidence type="ECO:0000313" key="5">
    <source>
        <dbReference type="Proteomes" id="UP001596422"/>
    </source>
</evidence>
<reference evidence="5" key="1">
    <citation type="journal article" date="2019" name="Int. J. Syst. Evol. Microbiol.">
        <title>The Global Catalogue of Microorganisms (GCM) 10K type strain sequencing project: providing services to taxonomists for standard genome sequencing and annotation.</title>
        <authorList>
            <consortium name="The Broad Institute Genomics Platform"/>
            <consortium name="The Broad Institute Genome Sequencing Center for Infectious Disease"/>
            <person name="Wu L."/>
            <person name="Ma J."/>
        </authorList>
    </citation>
    <scope>NUCLEOTIDE SEQUENCE [LARGE SCALE GENOMIC DNA]</scope>
    <source>
        <strain evidence="5">NBRC 111756</strain>
    </source>
</reference>
<dbReference type="Pfam" id="PF01841">
    <property type="entry name" value="Transglut_core"/>
    <property type="match status" value="1"/>
</dbReference>
<dbReference type="EMBL" id="JBHSWE010000001">
    <property type="protein sequence ID" value="MFC6670822.1"/>
    <property type="molecule type" value="Genomic_DNA"/>
</dbReference>
<evidence type="ECO:0000259" key="2">
    <source>
        <dbReference type="Pfam" id="PF01841"/>
    </source>
</evidence>
<dbReference type="RefSeq" id="WP_379913058.1">
    <property type="nucleotide sequence ID" value="NZ_JBHSWE010000001.1"/>
</dbReference>
<evidence type="ECO:0000313" key="4">
    <source>
        <dbReference type="EMBL" id="MFC6670822.1"/>
    </source>
</evidence>
<feature type="transmembrane region" description="Helical" evidence="1">
    <location>
        <begin position="161"/>
        <end position="180"/>
    </location>
</feature>
<dbReference type="Pfam" id="PF13559">
    <property type="entry name" value="DUF4129"/>
    <property type="match status" value="1"/>
</dbReference>
<dbReference type="Proteomes" id="UP001596422">
    <property type="component" value="Unassembled WGS sequence"/>
</dbReference>
<organism evidence="4 5">
    <name type="scientific">Marinobacterium aestuariivivens</name>
    <dbReference type="NCBI Taxonomy" id="1698799"/>
    <lineage>
        <taxon>Bacteria</taxon>
        <taxon>Pseudomonadati</taxon>
        <taxon>Pseudomonadota</taxon>
        <taxon>Gammaproteobacteria</taxon>
        <taxon>Oceanospirillales</taxon>
        <taxon>Oceanospirillaceae</taxon>
        <taxon>Marinobacterium</taxon>
    </lineage>
</organism>
<dbReference type="InterPro" id="IPR002931">
    <property type="entry name" value="Transglutaminase-like"/>
</dbReference>
<feature type="domain" description="Transglutaminase-like" evidence="2">
    <location>
        <begin position="3"/>
        <end position="100"/>
    </location>
</feature>
<comment type="caution">
    <text evidence="4">The sequence shown here is derived from an EMBL/GenBank/DDBJ whole genome shotgun (WGS) entry which is preliminary data.</text>
</comment>
<dbReference type="PANTHER" id="PTHR42736">
    <property type="entry name" value="PROTEIN-GLUTAMINE GAMMA-GLUTAMYLTRANSFERASE"/>
    <property type="match status" value="1"/>
</dbReference>
<dbReference type="InterPro" id="IPR052901">
    <property type="entry name" value="Bact_TGase-like"/>
</dbReference>
<dbReference type="InterPro" id="IPR038765">
    <property type="entry name" value="Papain-like_cys_pep_sf"/>
</dbReference>
<keyword evidence="1" id="KW-0812">Transmembrane</keyword>
<evidence type="ECO:0000256" key="1">
    <source>
        <dbReference type="SAM" id="Phobius"/>
    </source>
</evidence>
<proteinExistence type="predicted"/>